<accession>A0A657M0C9</accession>
<dbReference type="InterPro" id="IPR049874">
    <property type="entry name" value="ROK_cs"/>
</dbReference>
<dbReference type="Gene3D" id="3.30.420.40">
    <property type="match status" value="2"/>
</dbReference>
<evidence type="ECO:0000313" key="3">
    <source>
        <dbReference type="Proteomes" id="UP000182661"/>
    </source>
</evidence>
<dbReference type="PROSITE" id="PS01125">
    <property type="entry name" value="ROK"/>
    <property type="match status" value="1"/>
</dbReference>
<dbReference type="Gene3D" id="3.40.50.300">
    <property type="entry name" value="P-loop containing nucleotide triphosphate hydrolases"/>
    <property type="match status" value="1"/>
</dbReference>
<dbReference type="Pfam" id="PF00480">
    <property type="entry name" value="ROK"/>
    <property type="match status" value="1"/>
</dbReference>
<gene>
    <name evidence="2" type="ORF">AX760_11855</name>
</gene>
<dbReference type="OrthoDB" id="9810372at2"/>
<dbReference type="RefSeq" id="WP_071831901.1">
    <property type="nucleotide sequence ID" value="NZ_LSRP01000057.1"/>
</dbReference>
<evidence type="ECO:0000313" key="2">
    <source>
        <dbReference type="EMBL" id="OJF99747.1"/>
    </source>
</evidence>
<reference evidence="2 3" key="1">
    <citation type="submission" date="2016-02" db="EMBL/GenBank/DDBJ databases">
        <title>Genome sequencing of a beta-galactosidase producing bacteria Rhizobium sp. 59.</title>
        <authorList>
            <person name="Wang D."/>
            <person name="Kot W."/>
            <person name="Qin Y."/>
            <person name="Hansen L."/>
            <person name="Naqvi K."/>
            <person name="Rensing C."/>
        </authorList>
    </citation>
    <scope>NUCLEOTIDE SEQUENCE [LARGE SCALE GENOMIC DNA]</scope>
    <source>
        <strain evidence="2 3">59</strain>
    </source>
</reference>
<dbReference type="AlphaFoldDB" id="A0A657M0C9"/>
<dbReference type="Proteomes" id="UP000182661">
    <property type="component" value="Unassembled WGS sequence"/>
</dbReference>
<organism evidence="2 3">
    <name type="scientific">Pararhizobium antarcticum</name>
    <dbReference type="NCBI Taxonomy" id="1798805"/>
    <lineage>
        <taxon>Bacteria</taxon>
        <taxon>Pseudomonadati</taxon>
        <taxon>Pseudomonadota</taxon>
        <taxon>Alphaproteobacteria</taxon>
        <taxon>Hyphomicrobiales</taxon>
        <taxon>Rhizobiaceae</taxon>
        <taxon>Rhizobium/Agrobacterium group</taxon>
        <taxon>Pararhizobium</taxon>
    </lineage>
</organism>
<dbReference type="SUPFAM" id="SSF53067">
    <property type="entry name" value="Actin-like ATPase domain"/>
    <property type="match status" value="1"/>
</dbReference>
<name>A0A657M0C9_9HYPH</name>
<proteinExistence type="inferred from homology"/>
<dbReference type="InterPro" id="IPR000600">
    <property type="entry name" value="ROK"/>
</dbReference>
<keyword evidence="3" id="KW-1185">Reference proteome</keyword>
<dbReference type="InterPro" id="IPR027417">
    <property type="entry name" value="P-loop_NTPase"/>
</dbReference>
<comment type="caution">
    <text evidence="2">The sequence shown here is derived from an EMBL/GenBank/DDBJ whole genome shotgun (WGS) entry which is preliminary data.</text>
</comment>
<dbReference type="EMBL" id="LSRP01000057">
    <property type="protein sequence ID" value="OJF99747.1"/>
    <property type="molecule type" value="Genomic_DNA"/>
</dbReference>
<dbReference type="SUPFAM" id="SSF52540">
    <property type="entry name" value="P-loop containing nucleoside triphosphate hydrolases"/>
    <property type="match status" value="1"/>
</dbReference>
<dbReference type="InterPro" id="IPR043129">
    <property type="entry name" value="ATPase_NBD"/>
</dbReference>
<dbReference type="PANTHER" id="PTHR18964">
    <property type="entry name" value="ROK (REPRESSOR, ORF, KINASE) FAMILY"/>
    <property type="match status" value="1"/>
</dbReference>
<protein>
    <submittedName>
        <fullName evidence="2">Transcriptional regulator</fullName>
    </submittedName>
</protein>
<sequence length="470" mass="48988">MPDIAVGIDIGGTNIRAALISRQGDILRKVSEQTPTEPRHVIERIREMVSRLDPPAQAGVGVGVPGRVDVAGRAVLSGGILNLAGLDFVPELERVLGRPVTVENDCSMALIAEIHRGAAKGYRSVAMLTIGTGIGGAVAQDGRIHHGRMTAGQLGHLSVAQDGPVCACGRKGCVETFSSGTALRRHMREAGMGAPSIDEVFALADGGDAAARSVLQAWAAPLRLAVDSLAATIDPELIVLGGGLGAAAARALAGLPAPAPWFQPKVVAADLGDDAGVIGAGLSTFPSAASLSGKNVVLVNGVPASGKSRLAQRLSQQTGWPILSLDGIKNPFLQHIGTVDRDFNRTLGKASYQAIWSFIRDAPPNSSFIVDAWFGFQPKSVLEGYIGDAGVDHTAELWCKVPGQVAGERYASRLKDRLPGHPGAEYVSELVTLADRAEPIGVGPVMTIDQTLEPDMPCIMAWISGIFGRA</sequence>
<evidence type="ECO:0000256" key="1">
    <source>
        <dbReference type="ARBA" id="ARBA00006479"/>
    </source>
</evidence>
<dbReference type="PANTHER" id="PTHR18964:SF149">
    <property type="entry name" value="BIFUNCTIONAL UDP-N-ACETYLGLUCOSAMINE 2-EPIMERASE_N-ACETYLMANNOSAMINE KINASE"/>
    <property type="match status" value="1"/>
</dbReference>
<comment type="similarity">
    <text evidence="1">Belongs to the ROK (NagC/XylR) family.</text>
</comment>